<dbReference type="AlphaFoldDB" id="A0A840C4F7"/>
<protein>
    <recommendedName>
        <fullName evidence="4">Mor transcription activator domain-containing protein</fullName>
    </recommendedName>
</protein>
<sequence>MLADKKSPSKPRPSSSPSVAGSPVDATVEEPGSVWSMALPGILGEIEEIAGREVAETIAFARGGQTTSFLPADRMKEGNWLVELVGLETARKIADGLNIVGSLSLAIPLGGSSACTAATRIRQEKAMALFRDGRSVRAVALALGMTERGVRLMRQRLRQSGDLTC</sequence>
<evidence type="ECO:0000313" key="2">
    <source>
        <dbReference type="EMBL" id="MBB4018339.1"/>
    </source>
</evidence>
<accession>A0A840C4F7</accession>
<evidence type="ECO:0000256" key="1">
    <source>
        <dbReference type="SAM" id="MobiDB-lite"/>
    </source>
</evidence>
<comment type="caution">
    <text evidence="2">The sequence shown here is derived from an EMBL/GenBank/DDBJ whole genome shotgun (WGS) entry which is preliminary data.</text>
</comment>
<keyword evidence="3" id="KW-1185">Reference proteome</keyword>
<name>A0A840C4F7_9HYPH</name>
<dbReference type="EMBL" id="JACIEN010000004">
    <property type="protein sequence ID" value="MBB4018339.1"/>
    <property type="molecule type" value="Genomic_DNA"/>
</dbReference>
<gene>
    <name evidence="2" type="ORF">GGR16_003386</name>
</gene>
<feature type="region of interest" description="Disordered" evidence="1">
    <location>
        <begin position="1"/>
        <end position="27"/>
    </location>
</feature>
<dbReference type="Proteomes" id="UP000577362">
    <property type="component" value="Unassembled WGS sequence"/>
</dbReference>
<reference evidence="2 3" key="1">
    <citation type="submission" date="2020-08" db="EMBL/GenBank/DDBJ databases">
        <title>Genomic Encyclopedia of Type Strains, Phase IV (KMG-IV): sequencing the most valuable type-strain genomes for metagenomic binning, comparative biology and taxonomic classification.</title>
        <authorList>
            <person name="Goeker M."/>
        </authorList>
    </citation>
    <scope>NUCLEOTIDE SEQUENCE [LARGE SCALE GENOMIC DNA]</scope>
    <source>
        <strain evidence="2 3">DSM 103737</strain>
    </source>
</reference>
<proteinExistence type="predicted"/>
<organism evidence="2 3">
    <name type="scientific">Chelatococcus caeni</name>
    <dbReference type="NCBI Taxonomy" id="1348468"/>
    <lineage>
        <taxon>Bacteria</taxon>
        <taxon>Pseudomonadati</taxon>
        <taxon>Pseudomonadota</taxon>
        <taxon>Alphaproteobacteria</taxon>
        <taxon>Hyphomicrobiales</taxon>
        <taxon>Chelatococcaceae</taxon>
        <taxon>Chelatococcus</taxon>
    </lineage>
</organism>
<feature type="compositionally biased region" description="Low complexity" evidence="1">
    <location>
        <begin position="12"/>
        <end position="23"/>
    </location>
</feature>
<evidence type="ECO:0000313" key="3">
    <source>
        <dbReference type="Proteomes" id="UP000577362"/>
    </source>
</evidence>
<evidence type="ECO:0008006" key="4">
    <source>
        <dbReference type="Google" id="ProtNLM"/>
    </source>
</evidence>
<dbReference type="RefSeq" id="WP_183317328.1">
    <property type="nucleotide sequence ID" value="NZ_JACIEN010000004.1"/>
</dbReference>